<keyword evidence="1" id="KW-0812">Transmembrane</keyword>
<keyword evidence="1" id="KW-1133">Transmembrane helix</keyword>
<feature type="transmembrane region" description="Helical" evidence="1">
    <location>
        <begin position="42"/>
        <end position="63"/>
    </location>
</feature>
<accession>A0A0A2US60</accession>
<gene>
    <name evidence="2" type="ORF">N780_17590</name>
</gene>
<evidence type="ECO:0000313" key="3">
    <source>
        <dbReference type="Proteomes" id="UP000030153"/>
    </source>
</evidence>
<organism evidence="2 3">
    <name type="scientific">Pontibacillus chungwhensis BH030062</name>
    <dbReference type="NCBI Taxonomy" id="1385513"/>
    <lineage>
        <taxon>Bacteria</taxon>
        <taxon>Bacillati</taxon>
        <taxon>Bacillota</taxon>
        <taxon>Bacilli</taxon>
        <taxon>Bacillales</taxon>
        <taxon>Bacillaceae</taxon>
        <taxon>Pontibacillus</taxon>
    </lineage>
</organism>
<name>A0A0A2US60_9BACI</name>
<keyword evidence="3" id="KW-1185">Reference proteome</keyword>
<feature type="transmembrane region" description="Helical" evidence="1">
    <location>
        <begin position="17"/>
        <end position="36"/>
    </location>
</feature>
<dbReference type="AlphaFoldDB" id="A0A0A2US60"/>
<protein>
    <submittedName>
        <fullName evidence="2">Uncharacterized protein</fullName>
    </submittedName>
</protein>
<proteinExistence type="predicted"/>
<dbReference type="STRING" id="1385513.N780_17590"/>
<reference evidence="2 3" key="1">
    <citation type="submission" date="2013-08" db="EMBL/GenBank/DDBJ databases">
        <title>Genome of Pontibacillus chungwhensis.</title>
        <authorList>
            <person name="Wang Q."/>
            <person name="Wang G."/>
        </authorList>
    </citation>
    <scope>NUCLEOTIDE SEQUENCE [LARGE SCALE GENOMIC DNA]</scope>
    <source>
        <strain evidence="2 3">BH030062</strain>
    </source>
</reference>
<dbReference type="RefSeq" id="WP_036784126.1">
    <property type="nucleotide sequence ID" value="NZ_AVBG01000008.1"/>
</dbReference>
<dbReference type="EMBL" id="AVBG01000008">
    <property type="protein sequence ID" value="KGP91147.1"/>
    <property type="molecule type" value="Genomic_DNA"/>
</dbReference>
<keyword evidence="1" id="KW-0472">Membrane</keyword>
<feature type="transmembrane region" description="Helical" evidence="1">
    <location>
        <begin position="70"/>
        <end position="93"/>
    </location>
</feature>
<sequence length="101" mass="11092">MELQVKGGNTRQSETRFGMASIILALIFLVFLNALVLTERMILPGGLFMPLPGIGLLCGLIGLARFRKKFSYSVFGILLNGACYVILFLYFVASLSVYPVP</sequence>
<evidence type="ECO:0000256" key="1">
    <source>
        <dbReference type="SAM" id="Phobius"/>
    </source>
</evidence>
<evidence type="ECO:0000313" key="2">
    <source>
        <dbReference type="EMBL" id="KGP91147.1"/>
    </source>
</evidence>
<comment type="caution">
    <text evidence="2">The sequence shown here is derived from an EMBL/GenBank/DDBJ whole genome shotgun (WGS) entry which is preliminary data.</text>
</comment>
<dbReference type="Proteomes" id="UP000030153">
    <property type="component" value="Unassembled WGS sequence"/>
</dbReference>